<feature type="region of interest" description="Disordered" evidence="1">
    <location>
        <begin position="1"/>
        <end position="20"/>
    </location>
</feature>
<gene>
    <name evidence="3" type="ORF">OOT00_08075</name>
</gene>
<reference evidence="3 4" key="1">
    <citation type="submission" date="2022-11" db="EMBL/GenBank/DDBJ databases">
        <title>Desulfobotulus tamanensis H1 sp. nov. - anaerobic, alkaliphilic, sulphate reducing bacterium isolated from terrestrial mud volcano.</title>
        <authorList>
            <person name="Frolova A."/>
            <person name="Merkel A.Y."/>
            <person name="Slobodkin A.I."/>
        </authorList>
    </citation>
    <scope>NUCLEOTIDE SEQUENCE [LARGE SCALE GENOMIC DNA]</scope>
    <source>
        <strain evidence="3 4">H1</strain>
    </source>
</reference>
<dbReference type="Gene3D" id="1.10.10.60">
    <property type="entry name" value="Homeodomain-like"/>
    <property type="match status" value="1"/>
</dbReference>
<protein>
    <recommendedName>
        <fullName evidence="2">DNA binding HTH domain-containing protein</fullName>
    </recommendedName>
</protein>
<proteinExistence type="predicted"/>
<name>A0ABT3N910_9BACT</name>
<sequence length="42" mass="4460">MEHSGGQIHGAGGAAELLGINPNTLRSRMRRLGIYQKRKAGG</sequence>
<organism evidence="3 4">
    <name type="scientific">Desulfobotulus pelophilus</name>
    <dbReference type="NCBI Taxonomy" id="2823377"/>
    <lineage>
        <taxon>Bacteria</taxon>
        <taxon>Pseudomonadati</taxon>
        <taxon>Thermodesulfobacteriota</taxon>
        <taxon>Desulfobacteria</taxon>
        <taxon>Desulfobacterales</taxon>
        <taxon>Desulfobacteraceae</taxon>
        <taxon>Desulfobotulus</taxon>
    </lineage>
</organism>
<evidence type="ECO:0000313" key="3">
    <source>
        <dbReference type="EMBL" id="MCW7753940.1"/>
    </source>
</evidence>
<dbReference type="Proteomes" id="UP001209681">
    <property type="component" value="Unassembled WGS sequence"/>
</dbReference>
<dbReference type="InterPro" id="IPR009057">
    <property type="entry name" value="Homeodomain-like_sf"/>
</dbReference>
<dbReference type="Pfam" id="PF02954">
    <property type="entry name" value="HTH_8"/>
    <property type="match status" value="1"/>
</dbReference>
<accession>A0ABT3N910</accession>
<keyword evidence="4" id="KW-1185">Reference proteome</keyword>
<dbReference type="InterPro" id="IPR002197">
    <property type="entry name" value="HTH_Fis"/>
</dbReference>
<evidence type="ECO:0000256" key="1">
    <source>
        <dbReference type="SAM" id="MobiDB-lite"/>
    </source>
</evidence>
<dbReference type="SUPFAM" id="SSF46689">
    <property type="entry name" value="Homeodomain-like"/>
    <property type="match status" value="1"/>
</dbReference>
<dbReference type="EMBL" id="JAPFPW010000007">
    <property type="protein sequence ID" value="MCW7753940.1"/>
    <property type="molecule type" value="Genomic_DNA"/>
</dbReference>
<evidence type="ECO:0000259" key="2">
    <source>
        <dbReference type="Pfam" id="PF02954"/>
    </source>
</evidence>
<feature type="domain" description="DNA binding HTH" evidence="2">
    <location>
        <begin position="14"/>
        <end position="32"/>
    </location>
</feature>
<evidence type="ECO:0000313" key="4">
    <source>
        <dbReference type="Proteomes" id="UP001209681"/>
    </source>
</evidence>
<comment type="caution">
    <text evidence="3">The sequence shown here is derived from an EMBL/GenBank/DDBJ whole genome shotgun (WGS) entry which is preliminary data.</text>
</comment>